<keyword evidence="2" id="KW-0732">Signal</keyword>
<dbReference type="EMBL" id="PVEP01000006">
    <property type="protein sequence ID" value="PQV55954.1"/>
    <property type="molecule type" value="Genomic_DNA"/>
</dbReference>
<dbReference type="GO" id="GO:0016740">
    <property type="term" value="F:transferase activity"/>
    <property type="evidence" value="ECO:0007669"/>
    <property type="project" value="UniProtKB-KW"/>
</dbReference>
<dbReference type="RefSeq" id="WP_105515419.1">
    <property type="nucleotide sequence ID" value="NZ_PVEP01000006.1"/>
</dbReference>
<dbReference type="InterPro" id="IPR001763">
    <property type="entry name" value="Rhodanese-like_dom"/>
</dbReference>
<proteinExistence type="predicted"/>
<name>A0A2S8S5A4_9RHOB</name>
<dbReference type="InterPro" id="IPR051126">
    <property type="entry name" value="Thiosulfate_sulfurtransferase"/>
</dbReference>
<feature type="signal peptide" evidence="2">
    <location>
        <begin position="1"/>
        <end position="20"/>
    </location>
</feature>
<accession>A0A2S8S5A4</accession>
<evidence type="ECO:0000256" key="2">
    <source>
        <dbReference type="SAM" id="SignalP"/>
    </source>
</evidence>
<keyword evidence="4" id="KW-0808">Transferase</keyword>
<evidence type="ECO:0000259" key="3">
    <source>
        <dbReference type="PROSITE" id="PS50206"/>
    </source>
</evidence>
<dbReference type="SUPFAM" id="SSF52821">
    <property type="entry name" value="Rhodanese/Cell cycle control phosphatase"/>
    <property type="match status" value="2"/>
</dbReference>
<dbReference type="PANTHER" id="PTHR43855">
    <property type="entry name" value="THIOSULFATE SULFURTRANSFERASE"/>
    <property type="match status" value="1"/>
</dbReference>
<sequence>MKLFTLAALAFAGFGSALSAANAFGPLIDPATLQADLDANPPLVLDIRGKAYGEGHIPGAVSAPYGDFRGPKDNPGQLVPEDQLEATLRGLGVTFDRPVVVVHEGDTDSDFGAAARVYWTLKSSGVSQLAILNGGMTAWEAAKLPLDTTATAPTPSDIDISFSDKWLADTDEVVSVVNGQETAVLVDARPAAFYEGKKAHDAAARPGTLPGAVNLAHSSFFKDGTKVVDGTSAAEIAQTLGLTPGQEVVSFCNTGHWAATDWFALSELAGIENVKLYPDSMVAYSKTDNEMANTPGLIGNLLRQVTGN</sequence>
<dbReference type="SMART" id="SM00450">
    <property type="entry name" value="RHOD"/>
    <property type="match status" value="2"/>
</dbReference>
<comment type="caution">
    <text evidence="4">The sequence shown here is derived from an EMBL/GenBank/DDBJ whole genome shotgun (WGS) entry which is preliminary data.</text>
</comment>
<dbReference type="AlphaFoldDB" id="A0A2S8S5A4"/>
<dbReference type="Pfam" id="PF00581">
    <property type="entry name" value="Rhodanese"/>
    <property type="match status" value="2"/>
</dbReference>
<protein>
    <submittedName>
        <fullName evidence="4">Thiosulfate/3-mercaptopyruvate sulfurtransferase</fullName>
    </submittedName>
</protein>
<dbReference type="PROSITE" id="PS50206">
    <property type="entry name" value="RHODANESE_3"/>
    <property type="match status" value="2"/>
</dbReference>
<reference evidence="4 5" key="1">
    <citation type="submission" date="2018-02" db="EMBL/GenBank/DDBJ databases">
        <title>Genomic Encyclopedia of Archaeal and Bacterial Type Strains, Phase II (KMG-II): from individual species to whole genera.</title>
        <authorList>
            <person name="Goeker M."/>
        </authorList>
    </citation>
    <scope>NUCLEOTIDE SEQUENCE [LARGE SCALE GENOMIC DNA]</scope>
    <source>
        <strain evidence="4 5">DSM 18921</strain>
    </source>
</reference>
<dbReference type="Gene3D" id="3.40.250.10">
    <property type="entry name" value="Rhodanese-like domain"/>
    <property type="match status" value="2"/>
</dbReference>
<keyword evidence="5" id="KW-1185">Reference proteome</keyword>
<organism evidence="4 5">
    <name type="scientific">Albidovulum denitrificans</name>
    <dbReference type="NCBI Taxonomy" id="404881"/>
    <lineage>
        <taxon>Bacteria</taxon>
        <taxon>Pseudomonadati</taxon>
        <taxon>Pseudomonadota</taxon>
        <taxon>Alphaproteobacteria</taxon>
        <taxon>Rhodobacterales</taxon>
        <taxon>Paracoccaceae</taxon>
        <taxon>Albidovulum</taxon>
    </lineage>
</organism>
<feature type="chain" id="PRO_5015717524" evidence="2">
    <location>
        <begin position="21"/>
        <end position="308"/>
    </location>
</feature>
<keyword evidence="1" id="KW-0677">Repeat</keyword>
<dbReference type="InterPro" id="IPR036873">
    <property type="entry name" value="Rhodanese-like_dom_sf"/>
</dbReference>
<dbReference type="OrthoDB" id="9781034at2"/>
<evidence type="ECO:0000313" key="5">
    <source>
        <dbReference type="Proteomes" id="UP000238338"/>
    </source>
</evidence>
<evidence type="ECO:0000313" key="4">
    <source>
        <dbReference type="EMBL" id="PQV55954.1"/>
    </source>
</evidence>
<gene>
    <name evidence="4" type="ORF">LX70_02839</name>
</gene>
<dbReference type="CDD" id="cd01448">
    <property type="entry name" value="TST_Repeat_1"/>
    <property type="match status" value="1"/>
</dbReference>
<keyword evidence="4" id="KW-0670">Pyruvate</keyword>
<feature type="domain" description="Rhodanese" evidence="3">
    <location>
        <begin position="38"/>
        <end position="148"/>
    </location>
</feature>
<evidence type="ECO:0000256" key="1">
    <source>
        <dbReference type="ARBA" id="ARBA00022737"/>
    </source>
</evidence>
<dbReference type="PANTHER" id="PTHR43855:SF1">
    <property type="entry name" value="THIOSULFATE SULFURTRANSFERASE"/>
    <property type="match status" value="1"/>
</dbReference>
<dbReference type="Proteomes" id="UP000238338">
    <property type="component" value="Unassembled WGS sequence"/>
</dbReference>
<feature type="domain" description="Rhodanese" evidence="3">
    <location>
        <begin position="179"/>
        <end position="293"/>
    </location>
</feature>